<reference evidence="1" key="1">
    <citation type="submission" date="2021-03" db="EMBL/GenBank/DDBJ databases">
        <title>Evolutionary innovations through gain and loss of genes in the ectomycorrhizal Boletales.</title>
        <authorList>
            <person name="Wu G."/>
            <person name="Miyauchi S."/>
            <person name="Morin E."/>
            <person name="Yang Z.-L."/>
            <person name="Xu J."/>
            <person name="Martin F.M."/>
        </authorList>
    </citation>
    <scope>NUCLEOTIDE SEQUENCE</scope>
    <source>
        <strain evidence="1">BR01</strain>
    </source>
</reference>
<comment type="caution">
    <text evidence="1">The sequence shown here is derived from an EMBL/GenBank/DDBJ whole genome shotgun (WGS) entry which is preliminary data.</text>
</comment>
<proteinExistence type="predicted"/>
<dbReference type="Proteomes" id="UP000683000">
    <property type="component" value="Unassembled WGS sequence"/>
</dbReference>
<dbReference type="Pfam" id="PF01828">
    <property type="entry name" value="Peptidase_A4"/>
    <property type="match status" value="1"/>
</dbReference>
<evidence type="ECO:0000313" key="1">
    <source>
        <dbReference type="EMBL" id="KAG6382149.1"/>
    </source>
</evidence>
<dbReference type="OrthoDB" id="3058265at2759"/>
<dbReference type="InterPro" id="IPR013320">
    <property type="entry name" value="ConA-like_dom_sf"/>
</dbReference>
<dbReference type="SUPFAM" id="SSF49899">
    <property type="entry name" value="Concanavalin A-like lectins/glucanases"/>
    <property type="match status" value="1"/>
</dbReference>
<evidence type="ECO:0000313" key="2">
    <source>
        <dbReference type="Proteomes" id="UP000683000"/>
    </source>
</evidence>
<dbReference type="GO" id="GO:0006508">
    <property type="term" value="P:proteolysis"/>
    <property type="evidence" value="ECO:0007669"/>
    <property type="project" value="InterPro"/>
</dbReference>
<accession>A0A8I2YZ05</accession>
<gene>
    <name evidence="1" type="ORF">JVT61DRAFT_793</name>
</gene>
<keyword evidence="2" id="KW-1185">Reference proteome</keyword>
<dbReference type="InterPro" id="IPR000250">
    <property type="entry name" value="Peptidase_G1"/>
</dbReference>
<dbReference type="InterPro" id="IPR038656">
    <property type="entry name" value="Peptidase_G1_sf"/>
</dbReference>
<dbReference type="EMBL" id="JAGFBS010000001">
    <property type="protein sequence ID" value="KAG6382149.1"/>
    <property type="molecule type" value="Genomic_DNA"/>
</dbReference>
<name>A0A8I2YZ05_9AGAM</name>
<dbReference type="GO" id="GO:0070007">
    <property type="term" value="F:glutamic-type endopeptidase activity"/>
    <property type="evidence" value="ECO:0007669"/>
    <property type="project" value="InterPro"/>
</dbReference>
<organism evidence="1 2">
    <name type="scientific">Boletus reticuloceps</name>
    <dbReference type="NCBI Taxonomy" id="495285"/>
    <lineage>
        <taxon>Eukaryota</taxon>
        <taxon>Fungi</taxon>
        <taxon>Dikarya</taxon>
        <taxon>Basidiomycota</taxon>
        <taxon>Agaricomycotina</taxon>
        <taxon>Agaricomycetes</taxon>
        <taxon>Agaricomycetidae</taxon>
        <taxon>Boletales</taxon>
        <taxon>Boletineae</taxon>
        <taxon>Boletaceae</taxon>
        <taxon>Boletoideae</taxon>
        <taxon>Boletus</taxon>
    </lineage>
</organism>
<sequence>MSPSCTLDPSRQDLVEKRASASSDALTCADSWAGAVWKQAAGTFNSVTGAVTVPHISGPTKSSVSVALGIDGFSCPNSAALQAGFDGIITQDGPMYEGKEMLKHASTSVSPLFCCCK</sequence>
<dbReference type="AlphaFoldDB" id="A0A8I2YZ05"/>
<protein>
    <submittedName>
        <fullName evidence="1">Uncharacterized protein</fullName>
    </submittedName>
</protein>
<dbReference type="Gene3D" id="2.60.120.700">
    <property type="entry name" value="Peptidase G1"/>
    <property type="match status" value="1"/>
</dbReference>